<feature type="compositionally biased region" description="Acidic residues" evidence="1">
    <location>
        <begin position="559"/>
        <end position="568"/>
    </location>
</feature>
<feature type="region of interest" description="Disordered" evidence="1">
    <location>
        <begin position="84"/>
        <end position="268"/>
    </location>
</feature>
<feature type="compositionally biased region" description="Acidic residues" evidence="1">
    <location>
        <begin position="806"/>
        <end position="823"/>
    </location>
</feature>
<dbReference type="Pfam" id="PF05110">
    <property type="entry name" value="AF-4"/>
    <property type="match status" value="2"/>
</dbReference>
<sequence length="1170" mass="129558">MATGASSNDREAQREQARLARLEACHQQKKEGQIQQPLFGIPVKIVREDSTTQQIKNVLGDYDFVQQTLHSREAKNLIGVQSMPATPVATKPPSNLFPPPQQVQQLAGKNGVRLRDEERRDVKENGTKFGGTKCSHHPSGWQGGGDSRSHHQEDRKSSSQSKEPVTDNSSATKHHVSSSSNNHHRERDGKHHRKRPRSTSDSSSKSPKRTQRSSQSETAVANAFTSPTLSSKNRKHGRSATGTQEKSRAPREESGKPAEDPTVQKADVPLVNGTVRNKAHLKLIMPNVDKPKDPHPKIEDVLQEMIVQPPLTGLATPRKEESSHFCFPGSRPPEEALANIRRNSTVLSRKGSISTTERRRRLSTAPGNVEDDLVLSESDNEGDEQVKVKVRAATVGHKDSANLVRSDSSSDSDSESSSEESGSESSDGEEEKVPKPGPENNKAKEEEEEAPAVPLPQQAQGGWSLLNFIKKDKPEKAPADPLEEKLEFLRDNNVNSIEKDIGADTLLTSDLDPVDSEMVTAHMDRSNEALFEELDQMVDRVARRSKEFERADLKFNDDIFDDEGEDETDSHAVKEEKILPASAKIVHGSPKHTPSQNGVQLSSSPNRTGNVSKMEPPKIVIKTDPASPLDVKMDFLSPIVKNDLLSPLPAETPVYKSKIHFPSATTVDEKSKEALKLKLKFDSVSSDKPKHGRTGDQQAVTGKSVQSELKSPVESTDSEDASEKSKGGKTGKKLKGARRMTVDLVRIDDDVKDSGNVQKNGAPTKESSKTSDSKSQKEKTPKSSNNGTSKGERKSRKKIKSKELLDTDDSSESEEDMIVDIEGDLSPQKMNGEFKKKTKDVVTKLNGDNGLACVIPESKTLLPPMLLSPLPCSKDPAGTNKGSRADDKSATHVLVRLNLSLLEQLRKKREEAKQKEKEKAEMKMKQEKENKERAKEKRRQEKEKNRERKNKEKRAKEKSVTEKSVSTMPLKQEIMMNLFPDERTNGSKGSPEGKESPLGSMEMLPAPPMSPLERLTVPTKDETSRDRTETYAMPSSGKVSSPLKGGNGENIHKSPNRTESPSEIVPNVPVSVKVEENSSDQKVVPELSEISEKTSCTGIKSERIQATDVANDVQRMGRFITQLRRNNQKQTLRSMTWILKKVKMKQNLNLKKTVILRTKGLRMLILYPKL</sequence>
<organism evidence="2 3">
    <name type="scientific">Lingula anatina</name>
    <name type="common">Brachiopod</name>
    <name type="synonym">Lingula unguis</name>
    <dbReference type="NCBI Taxonomy" id="7574"/>
    <lineage>
        <taxon>Eukaryota</taxon>
        <taxon>Metazoa</taxon>
        <taxon>Spiralia</taxon>
        <taxon>Lophotrochozoa</taxon>
        <taxon>Brachiopoda</taxon>
        <taxon>Linguliformea</taxon>
        <taxon>Lingulata</taxon>
        <taxon>Lingulida</taxon>
        <taxon>Linguloidea</taxon>
        <taxon>Lingulidae</taxon>
        <taxon>Lingula</taxon>
    </lineage>
</organism>
<feature type="region of interest" description="Disordered" evidence="1">
    <location>
        <begin position="315"/>
        <end position="334"/>
    </location>
</feature>
<feature type="compositionally biased region" description="Basic and acidic residues" evidence="1">
    <location>
        <begin position="569"/>
        <end position="578"/>
    </location>
</feature>
<dbReference type="AlphaFoldDB" id="A0A1S3IZJ7"/>
<feature type="compositionally biased region" description="Basic residues" evidence="1">
    <location>
        <begin position="727"/>
        <end position="738"/>
    </location>
</feature>
<reference evidence="3" key="1">
    <citation type="submission" date="2025-08" db="UniProtKB">
        <authorList>
            <consortium name="RefSeq"/>
        </authorList>
    </citation>
    <scope>IDENTIFICATION</scope>
    <source>
        <tissue evidence="3">Gonads</tissue>
    </source>
</reference>
<dbReference type="PANTHER" id="PTHR10528:SF17">
    <property type="entry name" value="AF4_FMR2 FAMILY MEMBER LILLI"/>
    <property type="match status" value="1"/>
</dbReference>
<feature type="compositionally biased region" description="Low complexity" evidence="1">
    <location>
        <begin position="451"/>
        <end position="462"/>
    </location>
</feature>
<feature type="compositionally biased region" description="Basic and acidic residues" evidence="1">
    <location>
        <begin position="904"/>
        <end position="961"/>
    </location>
</feature>
<dbReference type="InterPro" id="IPR007797">
    <property type="entry name" value="AF4/FMR2"/>
</dbReference>
<feature type="compositionally biased region" description="Acidic residues" evidence="1">
    <location>
        <begin position="369"/>
        <end position="383"/>
    </location>
</feature>
<feature type="compositionally biased region" description="Polar residues" evidence="1">
    <location>
        <begin position="158"/>
        <end position="168"/>
    </location>
</feature>
<feature type="compositionally biased region" description="Polar residues" evidence="1">
    <location>
        <begin position="592"/>
        <end position="611"/>
    </location>
</feature>
<feature type="compositionally biased region" description="Basic and acidic residues" evidence="1">
    <location>
        <begin position="469"/>
        <end position="481"/>
    </location>
</feature>
<feature type="compositionally biased region" description="Basic and acidic residues" evidence="1">
    <location>
        <begin position="1019"/>
        <end position="1029"/>
    </location>
</feature>
<dbReference type="Gene3D" id="6.10.250.2670">
    <property type="match status" value="1"/>
</dbReference>
<evidence type="ECO:0000313" key="3">
    <source>
        <dbReference type="RefSeq" id="XP_013403622.1"/>
    </source>
</evidence>
<dbReference type="PANTHER" id="PTHR10528">
    <property type="entry name" value="AF4/FMR2 FAMILY MEMBER"/>
    <property type="match status" value="1"/>
</dbReference>
<feature type="compositionally biased region" description="Polar residues" evidence="1">
    <location>
        <begin position="212"/>
        <end position="231"/>
    </location>
</feature>
<dbReference type="GO" id="GO:0010468">
    <property type="term" value="P:regulation of gene expression"/>
    <property type="evidence" value="ECO:0007669"/>
    <property type="project" value="InterPro"/>
</dbReference>
<dbReference type="RefSeq" id="XP_013403622.1">
    <property type="nucleotide sequence ID" value="XM_013548168.1"/>
</dbReference>
<dbReference type="GO" id="GO:0032783">
    <property type="term" value="C:super elongation complex"/>
    <property type="evidence" value="ECO:0007669"/>
    <property type="project" value="TreeGrafter"/>
</dbReference>
<evidence type="ECO:0000313" key="2">
    <source>
        <dbReference type="Proteomes" id="UP000085678"/>
    </source>
</evidence>
<feature type="region of interest" description="Disordered" evidence="1">
    <location>
        <begin position="682"/>
        <end position="832"/>
    </location>
</feature>
<name>A0A1S3IZJ7_LINAN</name>
<keyword evidence="2" id="KW-1185">Reference proteome</keyword>
<dbReference type="InParanoid" id="A0A1S3IZJ7"/>
<feature type="compositionally biased region" description="Acidic residues" evidence="1">
    <location>
        <begin position="410"/>
        <end position="430"/>
    </location>
</feature>
<feature type="compositionally biased region" description="Basic and acidic residues" evidence="1">
    <location>
        <begin position="113"/>
        <end position="126"/>
    </location>
</feature>
<feature type="compositionally biased region" description="Polar residues" evidence="1">
    <location>
        <begin position="341"/>
        <end position="355"/>
    </location>
</feature>
<feature type="compositionally biased region" description="Basic and acidic residues" evidence="1">
    <location>
        <begin position="147"/>
        <end position="157"/>
    </location>
</feature>
<protein>
    <submittedName>
        <fullName evidence="3">AF4/FMR2 family member 4 isoform X1</fullName>
    </submittedName>
</protein>
<dbReference type="Proteomes" id="UP000085678">
    <property type="component" value="Unplaced"/>
</dbReference>
<accession>A0A1S3IZJ7</accession>
<feature type="compositionally biased region" description="Polar residues" evidence="1">
    <location>
        <begin position="695"/>
        <end position="715"/>
    </location>
</feature>
<feature type="region of interest" description="Disordered" evidence="1">
    <location>
        <begin position="341"/>
        <end position="481"/>
    </location>
</feature>
<feature type="compositionally biased region" description="Basic and acidic residues" evidence="1">
    <location>
        <begin position="980"/>
        <end position="995"/>
    </location>
</feature>
<dbReference type="GeneID" id="106168911"/>
<feature type="compositionally biased region" description="Basic and acidic residues" evidence="1">
    <location>
        <begin position="766"/>
        <end position="781"/>
    </location>
</feature>
<feature type="region of interest" description="Disordered" evidence="1">
    <location>
        <begin position="869"/>
        <end position="1065"/>
    </location>
</feature>
<gene>
    <name evidence="3" type="primary">LOC106168911</name>
</gene>
<feature type="compositionally biased region" description="Basic and acidic residues" evidence="1">
    <location>
        <begin position="245"/>
        <end position="259"/>
    </location>
</feature>
<dbReference type="KEGG" id="lak:106168911"/>
<proteinExistence type="predicted"/>
<feature type="region of interest" description="Disordered" evidence="1">
    <location>
        <begin position="559"/>
        <end position="622"/>
    </location>
</feature>
<evidence type="ECO:0000256" key="1">
    <source>
        <dbReference type="SAM" id="MobiDB-lite"/>
    </source>
</evidence>